<accession>A0A7W3PFC0</accession>
<protein>
    <recommendedName>
        <fullName evidence="4">Excalibur calcium-binding domain-containing protein</fullName>
    </recommendedName>
</protein>
<evidence type="ECO:0000256" key="1">
    <source>
        <dbReference type="SAM" id="SignalP"/>
    </source>
</evidence>
<keyword evidence="3" id="KW-1185">Reference proteome</keyword>
<name>A0A7W3PFC0_9MICO</name>
<feature type="chain" id="PRO_5031188085" description="Excalibur calcium-binding domain-containing protein" evidence="1">
    <location>
        <begin position="26"/>
        <end position="179"/>
    </location>
</feature>
<reference evidence="2 3" key="1">
    <citation type="submission" date="2020-07" db="EMBL/GenBank/DDBJ databases">
        <title>Sequencing the genomes of 1000 actinobacteria strains.</title>
        <authorList>
            <person name="Klenk H.-P."/>
        </authorList>
    </citation>
    <scope>NUCLEOTIDE SEQUENCE [LARGE SCALE GENOMIC DNA]</scope>
    <source>
        <strain evidence="2 3">DSM 44121</strain>
    </source>
</reference>
<feature type="signal peptide" evidence="1">
    <location>
        <begin position="1"/>
        <end position="25"/>
    </location>
</feature>
<evidence type="ECO:0008006" key="4">
    <source>
        <dbReference type="Google" id="ProtNLM"/>
    </source>
</evidence>
<dbReference type="Proteomes" id="UP000540568">
    <property type="component" value="Unassembled WGS sequence"/>
</dbReference>
<comment type="caution">
    <text evidence="2">The sequence shown here is derived from an EMBL/GenBank/DDBJ whole genome shotgun (WGS) entry which is preliminary data.</text>
</comment>
<dbReference type="EMBL" id="JACGWV010000001">
    <property type="protein sequence ID" value="MBA8809472.1"/>
    <property type="molecule type" value="Genomic_DNA"/>
</dbReference>
<sequence length="179" mass="19043">MFRRTIVALVSVLALVLTASVPAQAGTARSTSITARAASDTVAKSKSIVLKGKLTYKTDGRWRALSGRVLTVHFDPAGSAGSRKVATIKTTRTGAYTFKTTASKSGSWTVKFGGKKGSLRADTARDSVCVYTAGRWQCPVTADNPDLDCADIGKTVRITGKDYHRLDADNDGWGCDSYS</sequence>
<gene>
    <name evidence="2" type="ORF">FHX71_003414</name>
</gene>
<proteinExistence type="predicted"/>
<dbReference type="RefSeq" id="WP_182618330.1">
    <property type="nucleotide sequence ID" value="NZ_BAAATF010000011.1"/>
</dbReference>
<dbReference type="AlphaFoldDB" id="A0A7W3PFC0"/>
<evidence type="ECO:0000313" key="3">
    <source>
        <dbReference type="Proteomes" id="UP000540568"/>
    </source>
</evidence>
<evidence type="ECO:0000313" key="2">
    <source>
        <dbReference type="EMBL" id="MBA8809472.1"/>
    </source>
</evidence>
<organism evidence="2 3">
    <name type="scientific">Promicromonospora sukumoe</name>
    <dbReference type="NCBI Taxonomy" id="88382"/>
    <lineage>
        <taxon>Bacteria</taxon>
        <taxon>Bacillati</taxon>
        <taxon>Actinomycetota</taxon>
        <taxon>Actinomycetes</taxon>
        <taxon>Micrococcales</taxon>
        <taxon>Promicromonosporaceae</taxon>
        <taxon>Promicromonospora</taxon>
    </lineage>
</organism>
<keyword evidence="1" id="KW-0732">Signal</keyword>